<evidence type="ECO:0000313" key="1">
    <source>
        <dbReference type="EMBL" id="CRK86384.1"/>
    </source>
</evidence>
<accession>A0A1J1HEI6</accession>
<name>A0A1J1HEI6_9DIPT</name>
<organism evidence="1 2">
    <name type="scientific">Clunio marinus</name>
    <dbReference type="NCBI Taxonomy" id="568069"/>
    <lineage>
        <taxon>Eukaryota</taxon>
        <taxon>Metazoa</taxon>
        <taxon>Ecdysozoa</taxon>
        <taxon>Arthropoda</taxon>
        <taxon>Hexapoda</taxon>
        <taxon>Insecta</taxon>
        <taxon>Pterygota</taxon>
        <taxon>Neoptera</taxon>
        <taxon>Endopterygota</taxon>
        <taxon>Diptera</taxon>
        <taxon>Nematocera</taxon>
        <taxon>Chironomoidea</taxon>
        <taxon>Chironomidae</taxon>
        <taxon>Clunio</taxon>
    </lineage>
</organism>
<gene>
    <name evidence="1" type="ORF">CLUMA_CG000266</name>
</gene>
<protein>
    <submittedName>
        <fullName evidence="1">CLUMA_CG000266, isoform A</fullName>
    </submittedName>
</protein>
<dbReference type="EMBL" id="CVRI01000001">
    <property type="protein sequence ID" value="CRK86384.1"/>
    <property type="molecule type" value="Genomic_DNA"/>
</dbReference>
<sequence length="182" mass="20927">MLACNWIPPLKRRLLWGGSENEKSSLSDISLRAMLRQREKSFRIVKLQYFIAVFYKLLGVYVYRSKKKDLSLLKKNIQMCVVCESEMRFFSSCFCGSGGLQHIFAVSCCVDMAAQSVAAGHCKPLKEKKNKKKFFFRQKVSDFDWSPTQTYKQRTMFIVGLKFLPSAKTFYAAKAGSILKLI</sequence>
<dbReference type="Proteomes" id="UP000183832">
    <property type="component" value="Unassembled WGS sequence"/>
</dbReference>
<proteinExistence type="predicted"/>
<keyword evidence="2" id="KW-1185">Reference proteome</keyword>
<evidence type="ECO:0000313" key="2">
    <source>
        <dbReference type="Proteomes" id="UP000183832"/>
    </source>
</evidence>
<reference evidence="1 2" key="1">
    <citation type="submission" date="2015-04" db="EMBL/GenBank/DDBJ databases">
        <authorList>
            <person name="Syromyatnikov M.Y."/>
            <person name="Popov V.N."/>
        </authorList>
    </citation>
    <scope>NUCLEOTIDE SEQUENCE [LARGE SCALE GENOMIC DNA]</scope>
</reference>
<dbReference type="AlphaFoldDB" id="A0A1J1HEI6"/>